<dbReference type="SUPFAM" id="SSF53756">
    <property type="entry name" value="UDP-Glycosyltransferase/glycogen phosphorylase"/>
    <property type="match status" value="1"/>
</dbReference>
<name>A0AAU7W1R6_9MICO</name>
<dbReference type="AlphaFoldDB" id="A0AAU7W1R6"/>
<gene>
    <name evidence="1" type="ORF">ABS642_06420</name>
</gene>
<dbReference type="RefSeq" id="WP_350352669.1">
    <property type="nucleotide sequence ID" value="NZ_CP158357.1"/>
</dbReference>
<evidence type="ECO:0000313" key="1">
    <source>
        <dbReference type="EMBL" id="XBX79716.1"/>
    </source>
</evidence>
<reference evidence="1" key="1">
    <citation type="submission" date="2024-06" db="EMBL/GenBank/DDBJ databases">
        <title>Draft genome sequence of Microbacterium sp. strain A8/3-1, isolated from Oxytropis tragacanthoides Fisch. ex DC. Root nodules in the Altai region of Russia.</title>
        <authorList>
            <person name="Sazanova A."/>
            <person name="Guro P."/>
            <person name="Kuznetsova I."/>
            <person name="Belimov A."/>
            <person name="Safronova V."/>
        </authorList>
    </citation>
    <scope>NUCLEOTIDE SEQUENCE</scope>
    <source>
        <strain evidence="1">A8/3-1</strain>
    </source>
</reference>
<proteinExistence type="predicted"/>
<organism evidence="1">
    <name type="scientific">Microbacterium sp. A8/3-1</name>
    <dbReference type="NCBI Taxonomy" id="3160749"/>
    <lineage>
        <taxon>Bacteria</taxon>
        <taxon>Bacillati</taxon>
        <taxon>Actinomycetota</taxon>
        <taxon>Actinomycetes</taxon>
        <taxon>Micrococcales</taxon>
        <taxon>Microbacteriaceae</taxon>
        <taxon>Microbacterium</taxon>
    </lineage>
</organism>
<evidence type="ECO:0008006" key="2">
    <source>
        <dbReference type="Google" id="ProtNLM"/>
    </source>
</evidence>
<dbReference type="EMBL" id="CP158357">
    <property type="protein sequence ID" value="XBX79716.1"/>
    <property type="molecule type" value="Genomic_DNA"/>
</dbReference>
<protein>
    <recommendedName>
        <fullName evidence="2">Glycosyltransferase</fullName>
    </recommendedName>
</protein>
<sequence>MDDRCPFHDRSALVNRNRLPRWINSLVDRIADAPMSPIGRIAARRLGPAAPAGTVPATEFEDKPIRVLITPMNYSGQGRAWARALEAADTSISARNTAVDVPGGFSFEADLVVPVGTYHNGTEWQQREFDAASRATHVLIEAEEPPFGRMLSRSVVAQATALQERGVDVAFLAHGTDVRLPSRHMADNPWSHYGDPGIYAPRAEVLAARNIRLLLESGRPLFVSTPDLLEDLPSAAWCPVVVDPSRWAAAPRNRTDGPLRVVHVPSVSAVKGTQLILPALEKLADDGVIDLRLVQGVPSAEMPAVFADADVVIDQVRIGSYGVAACEAMAAGCIVVGHVADRVRDEVDRRTGLALPVVESDPPSIEETLRRLAALPDRSGIIEAGVDFVRQVHDGRMAAAVLTDEWIRPRTNTDQEGDAHASRD</sequence>
<dbReference type="Gene3D" id="3.40.50.2000">
    <property type="entry name" value="Glycogen Phosphorylase B"/>
    <property type="match status" value="1"/>
</dbReference>
<accession>A0AAU7W1R6</accession>